<name>A0ABV4JYM0_9BACT</name>
<accession>A0ABV4JYM0</accession>
<gene>
    <name evidence="1" type="ORF">AB6M95_02170</name>
</gene>
<evidence type="ECO:0000313" key="2">
    <source>
        <dbReference type="Proteomes" id="UP001568698"/>
    </source>
</evidence>
<reference evidence="1 2" key="1">
    <citation type="submission" date="2024-08" db="EMBL/GenBank/DDBJ databases">
        <title>Sulfate-reducing bacteria isolated from formation water of the oil field in Kazakhstan and description of Pseudodesulfovibrio sp.</title>
        <authorList>
            <person name="Bidzhieva S.K."/>
            <person name="Tourova T.P."/>
            <person name="Grouzdev D.S."/>
            <person name="Beletsky A.V."/>
            <person name="Sokolova D.S."/>
            <person name="Samigullina S.R."/>
            <person name="Poltaraus A.B."/>
            <person name="Avtukh A.N."/>
            <person name="Tereshina V.M."/>
            <person name="Zhaparov N.S."/>
            <person name="Mardanov A.V."/>
            <person name="Nazina T.N."/>
        </authorList>
    </citation>
    <scope>NUCLEOTIDE SEQUENCE [LARGE SCALE GENOMIC DNA]</scope>
    <source>
        <strain evidence="1 2">9FUS</strain>
    </source>
</reference>
<dbReference type="RefSeq" id="WP_371385088.1">
    <property type="nucleotide sequence ID" value="NZ_JBGLYH010000003.1"/>
</dbReference>
<evidence type="ECO:0000313" key="1">
    <source>
        <dbReference type="EMBL" id="MEZ7195540.1"/>
    </source>
</evidence>
<organism evidence="1 2">
    <name type="scientific">Pseudodesulfovibrio karagichevae</name>
    <dbReference type="NCBI Taxonomy" id="3239305"/>
    <lineage>
        <taxon>Bacteria</taxon>
        <taxon>Pseudomonadati</taxon>
        <taxon>Thermodesulfobacteriota</taxon>
        <taxon>Desulfovibrionia</taxon>
        <taxon>Desulfovibrionales</taxon>
        <taxon>Desulfovibrionaceae</taxon>
    </lineage>
</organism>
<dbReference type="EMBL" id="JBGLYH010000003">
    <property type="protein sequence ID" value="MEZ7195540.1"/>
    <property type="molecule type" value="Genomic_DNA"/>
</dbReference>
<comment type="caution">
    <text evidence="1">The sequence shown here is derived from an EMBL/GenBank/DDBJ whole genome shotgun (WGS) entry which is preliminary data.</text>
</comment>
<proteinExistence type="predicted"/>
<sequence length="257" mass="29409">MSDISDYADQLQADVISDMAESFFGDRKELDNALEAFAAMVEEFLPVIENLFRAAATLRLLLLDEATADAFCAELGLESCRIPPSEGAPILVHQSLPFALTGKGRYVHCVEAAYRGLFDALRDYIHGRCYNDPKRPGRKRMTMHYKRLEEIADIINEKIHKANNDRSVSSVLREMKNMNPEQMEREDLLGDVCYRRGEGFDSDMCFMPIDFDGYHFPEVVELPPLNEVEPALKRFCKRVYAERPDDVRKAVDTFRGR</sequence>
<protein>
    <submittedName>
        <fullName evidence="1">Uncharacterized protein</fullName>
    </submittedName>
</protein>
<keyword evidence="2" id="KW-1185">Reference proteome</keyword>
<dbReference type="Proteomes" id="UP001568698">
    <property type="component" value="Unassembled WGS sequence"/>
</dbReference>